<name>A0A5C6YUN9_9FLAO</name>
<dbReference type="OrthoDB" id="654207at2"/>
<gene>
    <name evidence="1" type="ORF">ESU54_17530</name>
</gene>
<dbReference type="EMBL" id="VORT01000029">
    <property type="protein sequence ID" value="TXD71243.1"/>
    <property type="molecule type" value="Genomic_DNA"/>
</dbReference>
<dbReference type="Proteomes" id="UP000321497">
    <property type="component" value="Unassembled WGS sequence"/>
</dbReference>
<keyword evidence="2" id="KW-1185">Reference proteome</keyword>
<organism evidence="1 2">
    <name type="scientific">Aequorivita antarctica</name>
    <dbReference type="NCBI Taxonomy" id="153266"/>
    <lineage>
        <taxon>Bacteria</taxon>
        <taxon>Pseudomonadati</taxon>
        <taxon>Bacteroidota</taxon>
        <taxon>Flavobacteriia</taxon>
        <taxon>Flavobacteriales</taxon>
        <taxon>Flavobacteriaceae</taxon>
        <taxon>Aequorivita</taxon>
    </lineage>
</organism>
<proteinExistence type="predicted"/>
<dbReference type="RefSeq" id="WP_111845970.1">
    <property type="nucleotide sequence ID" value="NZ_UEGI01000032.1"/>
</dbReference>
<comment type="caution">
    <text evidence="1">The sequence shown here is derived from an EMBL/GenBank/DDBJ whole genome shotgun (WGS) entry which is preliminary data.</text>
</comment>
<reference evidence="1 2" key="1">
    <citation type="submission" date="2019-08" db="EMBL/GenBank/DDBJ databases">
        <title>Genome of Aequorivita antarctica SW49 (type strain).</title>
        <authorList>
            <person name="Bowman J.P."/>
        </authorList>
    </citation>
    <scope>NUCLEOTIDE SEQUENCE [LARGE SCALE GENOMIC DNA]</scope>
    <source>
        <strain evidence="1 2">SW49</strain>
    </source>
</reference>
<accession>A0A5C6YUN9</accession>
<dbReference type="AlphaFoldDB" id="A0A5C6YUN9"/>
<sequence length="301" mass="35189">MEFISDKDEKYVLISKQSDLDELIDRFTQRELFAYQFRFSERDYFIGLLEALKINYEDFTEKYFHFDSLRKLHISESEFGYVWISTYGLVAKNRATTNRAVNSCVNQYTVVKLLLEKAIATVQNEKVYDVDSYGFGYLSTLSPALFHNLIFYVEVFCKAYLSLTGVEAKHTHKLSLIYQKTVETMISKNHNNSMFQALILDQLYKLVAHVGSIPGDFREQFIKYDDNPLDDTTIIFQPDDLIGMMNVIEISNDFINDYFYIGTKTYFLESGFYKKLLGKAMTEEKKKKIKDMYSHLANGKK</sequence>
<evidence type="ECO:0000313" key="1">
    <source>
        <dbReference type="EMBL" id="TXD71243.1"/>
    </source>
</evidence>
<protein>
    <submittedName>
        <fullName evidence="1">Uncharacterized protein</fullName>
    </submittedName>
</protein>
<evidence type="ECO:0000313" key="2">
    <source>
        <dbReference type="Proteomes" id="UP000321497"/>
    </source>
</evidence>